<dbReference type="Gene3D" id="3.30.70.100">
    <property type="match status" value="1"/>
</dbReference>
<evidence type="ECO:0000259" key="11">
    <source>
        <dbReference type="Pfam" id="PF21088"/>
    </source>
</evidence>
<feature type="domain" description="Mechanosensitive ion channel MscS" evidence="9">
    <location>
        <begin position="187"/>
        <end position="250"/>
    </location>
</feature>
<dbReference type="InterPro" id="IPR011014">
    <property type="entry name" value="MscS_channel_TM-2"/>
</dbReference>
<dbReference type="InterPro" id="IPR006685">
    <property type="entry name" value="MscS_channel_2nd"/>
</dbReference>
<dbReference type="Pfam" id="PF21082">
    <property type="entry name" value="MS_channel_3rd"/>
    <property type="match status" value="1"/>
</dbReference>
<dbReference type="InterPro" id="IPR049278">
    <property type="entry name" value="MS_channel_C"/>
</dbReference>
<protein>
    <submittedName>
        <fullName evidence="12">Mechanosensitive ion channel protein MscS</fullName>
    </submittedName>
</protein>
<dbReference type="SUPFAM" id="SSF50182">
    <property type="entry name" value="Sm-like ribonucleoproteins"/>
    <property type="match status" value="1"/>
</dbReference>
<feature type="domain" description="Mechanosensitive ion channel transmembrane helices 2/3" evidence="11">
    <location>
        <begin position="146"/>
        <end position="185"/>
    </location>
</feature>
<dbReference type="GO" id="GO:0008381">
    <property type="term" value="F:mechanosensitive monoatomic ion channel activity"/>
    <property type="evidence" value="ECO:0007669"/>
    <property type="project" value="InterPro"/>
</dbReference>
<feature type="transmembrane region" description="Helical" evidence="8">
    <location>
        <begin position="51"/>
        <end position="72"/>
    </location>
</feature>
<dbReference type="InterPro" id="IPR010920">
    <property type="entry name" value="LSM_dom_sf"/>
</dbReference>
<dbReference type="Gene3D" id="2.30.30.60">
    <property type="match status" value="1"/>
</dbReference>
<keyword evidence="5 8" id="KW-1133">Transmembrane helix</keyword>
<feature type="transmembrane region" description="Helical" evidence="8">
    <location>
        <begin position="168"/>
        <end position="188"/>
    </location>
</feature>
<dbReference type="InterPro" id="IPR011066">
    <property type="entry name" value="MscS_channel_C_sf"/>
</dbReference>
<dbReference type="PANTHER" id="PTHR30460">
    <property type="entry name" value="MODERATE CONDUCTANCE MECHANOSENSITIVE CHANNEL YBIO"/>
    <property type="match status" value="1"/>
</dbReference>
<keyword evidence="3" id="KW-1003">Cell membrane</keyword>
<feature type="region of interest" description="Disordered" evidence="7">
    <location>
        <begin position="348"/>
        <end position="396"/>
    </location>
</feature>
<dbReference type="InterPro" id="IPR049142">
    <property type="entry name" value="MS_channel_1st"/>
</dbReference>
<dbReference type="SUPFAM" id="SSF82861">
    <property type="entry name" value="Mechanosensitive channel protein MscS (YggB), transmembrane region"/>
    <property type="match status" value="1"/>
</dbReference>
<evidence type="ECO:0000313" key="13">
    <source>
        <dbReference type="Proteomes" id="UP000635726"/>
    </source>
</evidence>
<dbReference type="AlphaFoldDB" id="A0A917PRE4"/>
<dbReference type="Gene3D" id="1.10.287.1260">
    <property type="match status" value="1"/>
</dbReference>
<feature type="domain" description="Mechanosensitive ion channel MscS C-terminal" evidence="10">
    <location>
        <begin position="261"/>
        <end position="343"/>
    </location>
</feature>
<evidence type="ECO:0000256" key="6">
    <source>
        <dbReference type="ARBA" id="ARBA00023136"/>
    </source>
</evidence>
<gene>
    <name evidence="12" type="ORF">GCM10008939_35510</name>
</gene>
<comment type="caution">
    <text evidence="12">The sequence shown here is derived from an EMBL/GenBank/DDBJ whole genome shotgun (WGS) entry which is preliminary data.</text>
</comment>
<evidence type="ECO:0000259" key="9">
    <source>
        <dbReference type="Pfam" id="PF00924"/>
    </source>
</evidence>
<comment type="subcellular location">
    <subcellularLocation>
        <location evidence="1">Cell membrane</location>
        <topology evidence="1">Multi-pass membrane protein</topology>
    </subcellularLocation>
</comment>
<dbReference type="Pfam" id="PF00924">
    <property type="entry name" value="MS_channel_2nd"/>
    <property type="match status" value="1"/>
</dbReference>
<comment type="similarity">
    <text evidence="2">Belongs to the MscS (TC 1.A.23) family.</text>
</comment>
<sequence length="396" mass="42974">MAVDVLINHMSQPVYWFKLIFTLGVGYAVWLGVMALLKLVTPHINARLSRLLRVLWSVTAAYGTLAATIFALRLDVPLLYDHGEIVWKGVRASSGQIVVVAAIAFIAWNLVTIAAKRIVPESTDGESFTRRTVRVQTLTSVTEGSLRLVIVILTAISVLQALGVNATALLAGVSVLGLAVGFGAQSLIKDVFTGFFILLEDQYGVGDIIRVNGGTLSGTVERLTLRLTVLRALDGTVHLIPNGQVLTVSVSSKDWSQVLGTFTVPNGADIDRALEVMTEVAHALHTDPVWKRKFLAAPDVQGVTNLSNDGIEIRTLLKVLPKSQFAVGREFNRRIRIAMDSADLGVPGPAPIEVRISRDPSPTPAQGPVTLDKVDDRQMEPEAKQAEKDQRRDPQK</sequence>
<accession>A0A917PRE4</accession>
<dbReference type="InterPro" id="IPR045276">
    <property type="entry name" value="YbiO_bact"/>
</dbReference>
<evidence type="ECO:0000256" key="5">
    <source>
        <dbReference type="ARBA" id="ARBA00022989"/>
    </source>
</evidence>
<dbReference type="PANTHER" id="PTHR30460:SF0">
    <property type="entry name" value="MODERATE CONDUCTANCE MECHANOSENSITIVE CHANNEL YBIO"/>
    <property type="match status" value="1"/>
</dbReference>
<feature type="transmembrane region" description="Helical" evidence="8">
    <location>
        <begin position="92"/>
        <end position="111"/>
    </location>
</feature>
<evidence type="ECO:0000256" key="1">
    <source>
        <dbReference type="ARBA" id="ARBA00004651"/>
    </source>
</evidence>
<dbReference type="EMBL" id="BMOE01000020">
    <property type="protein sequence ID" value="GGJ88348.1"/>
    <property type="molecule type" value="Genomic_DNA"/>
</dbReference>
<dbReference type="Pfam" id="PF21088">
    <property type="entry name" value="MS_channel_1st"/>
    <property type="match status" value="1"/>
</dbReference>
<evidence type="ECO:0000256" key="2">
    <source>
        <dbReference type="ARBA" id="ARBA00008017"/>
    </source>
</evidence>
<reference evidence="12" key="2">
    <citation type="submission" date="2020-09" db="EMBL/GenBank/DDBJ databases">
        <authorList>
            <person name="Sun Q."/>
            <person name="Ohkuma M."/>
        </authorList>
    </citation>
    <scope>NUCLEOTIDE SEQUENCE</scope>
    <source>
        <strain evidence="12">JCM 14371</strain>
    </source>
</reference>
<keyword evidence="6 8" id="KW-0472">Membrane</keyword>
<organism evidence="12 13">
    <name type="scientific">Deinococcus aquiradiocola</name>
    <dbReference type="NCBI Taxonomy" id="393059"/>
    <lineage>
        <taxon>Bacteria</taxon>
        <taxon>Thermotogati</taxon>
        <taxon>Deinococcota</taxon>
        <taxon>Deinococci</taxon>
        <taxon>Deinococcales</taxon>
        <taxon>Deinococcaceae</taxon>
        <taxon>Deinococcus</taxon>
    </lineage>
</organism>
<dbReference type="Proteomes" id="UP000635726">
    <property type="component" value="Unassembled WGS sequence"/>
</dbReference>
<name>A0A917PRE4_9DEIO</name>
<feature type="transmembrane region" description="Helical" evidence="8">
    <location>
        <begin position="15"/>
        <end position="39"/>
    </location>
</feature>
<dbReference type="GO" id="GO:0005886">
    <property type="term" value="C:plasma membrane"/>
    <property type="evidence" value="ECO:0007669"/>
    <property type="project" value="UniProtKB-SubCell"/>
</dbReference>
<evidence type="ECO:0000256" key="8">
    <source>
        <dbReference type="SAM" id="Phobius"/>
    </source>
</evidence>
<evidence type="ECO:0000256" key="3">
    <source>
        <dbReference type="ARBA" id="ARBA00022475"/>
    </source>
</evidence>
<dbReference type="InterPro" id="IPR023408">
    <property type="entry name" value="MscS_beta-dom_sf"/>
</dbReference>
<evidence type="ECO:0000313" key="12">
    <source>
        <dbReference type="EMBL" id="GGJ88348.1"/>
    </source>
</evidence>
<evidence type="ECO:0000259" key="10">
    <source>
        <dbReference type="Pfam" id="PF21082"/>
    </source>
</evidence>
<proteinExistence type="inferred from homology"/>
<evidence type="ECO:0000256" key="4">
    <source>
        <dbReference type="ARBA" id="ARBA00022692"/>
    </source>
</evidence>
<dbReference type="SUPFAM" id="SSF82689">
    <property type="entry name" value="Mechanosensitive channel protein MscS (YggB), C-terminal domain"/>
    <property type="match status" value="1"/>
</dbReference>
<keyword evidence="4 8" id="KW-0812">Transmembrane</keyword>
<evidence type="ECO:0000256" key="7">
    <source>
        <dbReference type="SAM" id="MobiDB-lite"/>
    </source>
</evidence>
<reference evidence="12" key="1">
    <citation type="journal article" date="2014" name="Int. J. Syst. Evol. Microbiol.">
        <title>Complete genome sequence of Corynebacterium casei LMG S-19264T (=DSM 44701T), isolated from a smear-ripened cheese.</title>
        <authorList>
            <consortium name="US DOE Joint Genome Institute (JGI-PGF)"/>
            <person name="Walter F."/>
            <person name="Albersmeier A."/>
            <person name="Kalinowski J."/>
            <person name="Ruckert C."/>
        </authorList>
    </citation>
    <scope>NUCLEOTIDE SEQUENCE</scope>
    <source>
        <strain evidence="12">JCM 14371</strain>
    </source>
</reference>
<keyword evidence="13" id="KW-1185">Reference proteome</keyword>
<feature type="compositionally biased region" description="Basic and acidic residues" evidence="7">
    <location>
        <begin position="372"/>
        <end position="396"/>
    </location>
</feature>